<dbReference type="PANTHER" id="PTHR24559">
    <property type="entry name" value="TRANSPOSON TY3-I GAG-POL POLYPROTEIN"/>
    <property type="match status" value="1"/>
</dbReference>
<dbReference type="PANTHER" id="PTHR24559:SF450">
    <property type="entry name" value="RNA-DIRECTED DNA POLYMERASE HOMOLOG"/>
    <property type="match status" value="1"/>
</dbReference>
<dbReference type="Gene3D" id="3.30.70.270">
    <property type="match status" value="1"/>
</dbReference>
<gene>
    <name evidence="3" type="ORF">Tco_0907266</name>
</gene>
<dbReference type="PROSITE" id="PS50878">
    <property type="entry name" value="RT_POL"/>
    <property type="match status" value="1"/>
</dbReference>
<dbReference type="Proteomes" id="UP001151760">
    <property type="component" value="Unassembled WGS sequence"/>
</dbReference>
<feature type="region of interest" description="Disordered" evidence="1">
    <location>
        <begin position="81"/>
        <end position="117"/>
    </location>
</feature>
<accession>A0ABQ5CIT8</accession>
<feature type="domain" description="Reverse transcriptase" evidence="2">
    <location>
        <begin position="135"/>
        <end position="313"/>
    </location>
</feature>
<protein>
    <submittedName>
        <fullName evidence="3">Retrotransposon-related protein</fullName>
    </submittedName>
</protein>
<evidence type="ECO:0000256" key="1">
    <source>
        <dbReference type="SAM" id="MobiDB-lite"/>
    </source>
</evidence>
<evidence type="ECO:0000313" key="4">
    <source>
        <dbReference type="Proteomes" id="UP001151760"/>
    </source>
</evidence>
<keyword evidence="4" id="KW-1185">Reference proteome</keyword>
<evidence type="ECO:0000259" key="2">
    <source>
        <dbReference type="PROSITE" id="PS50878"/>
    </source>
</evidence>
<proteinExistence type="predicted"/>
<feature type="compositionally biased region" description="Basic and acidic residues" evidence="1">
    <location>
        <begin position="90"/>
        <end position="117"/>
    </location>
</feature>
<sequence>MLKFFFSYLGLTPRKTKDGRARTDILGKALMNYAIPDTYANSFGKEFDQKARFESLCSIKGKREAQIENSTTASKIAIQASAKERRGHKQAQESKQGRIEELRQQASEKESLKGTEARYPHIQKAEIEKQVKEMLLSGIIRASVSSYASPVLLVKKKNTWRFCVDYRALNAITIKEKFPIPIIEELLDELHGSRRFSKLDLRSGYHQIRVFEDDIHKTAFRTHQGHYEFRVMPFGFTNAPASFQALMNEVFMDYMRKFVLVFFDDILIYSDSLDSHLQHLRIVFETLKQHKLFVKKSKCSFGQARLEYFGHVVSSEGVSADKSKIDSMLSWPQPTTVKGLRGFLDSFTWNEEAARAFSRVLMHTKSLSQVLSEVVLVLVHLCLDMIYHVTYATFVLRVIAAHVRGHLLIHLMTDARPLLLLLQTTDLLDHLPSGIKERASREPLCDLPLAESPADVALVLLPYRGLPFPNESFIQVVTLAKALRRNSNYATDRTGIRAPRQKLEA</sequence>
<dbReference type="Pfam" id="PF00078">
    <property type="entry name" value="RVT_1"/>
    <property type="match status" value="1"/>
</dbReference>
<dbReference type="CDD" id="cd01647">
    <property type="entry name" value="RT_LTR"/>
    <property type="match status" value="1"/>
</dbReference>
<reference evidence="3" key="2">
    <citation type="submission" date="2022-01" db="EMBL/GenBank/DDBJ databases">
        <authorList>
            <person name="Yamashiro T."/>
            <person name="Shiraishi A."/>
            <person name="Satake H."/>
            <person name="Nakayama K."/>
        </authorList>
    </citation>
    <scope>NUCLEOTIDE SEQUENCE</scope>
</reference>
<dbReference type="Gene3D" id="3.10.10.10">
    <property type="entry name" value="HIV Type 1 Reverse Transcriptase, subunit A, domain 1"/>
    <property type="match status" value="1"/>
</dbReference>
<dbReference type="SUPFAM" id="SSF56672">
    <property type="entry name" value="DNA/RNA polymerases"/>
    <property type="match status" value="1"/>
</dbReference>
<evidence type="ECO:0000313" key="3">
    <source>
        <dbReference type="EMBL" id="GJT26991.1"/>
    </source>
</evidence>
<dbReference type="InterPro" id="IPR043128">
    <property type="entry name" value="Rev_trsase/Diguanyl_cyclase"/>
</dbReference>
<organism evidence="3 4">
    <name type="scientific">Tanacetum coccineum</name>
    <dbReference type="NCBI Taxonomy" id="301880"/>
    <lineage>
        <taxon>Eukaryota</taxon>
        <taxon>Viridiplantae</taxon>
        <taxon>Streptophyta</taxon>
        <taxon>Embryophyta</taxon>
        <taxon>Tracheophyta</taxon>
        <taxon>Spermatophyta</taxon>
        <taxon>Magnoliopsida</taxon>
        <taxon>eudicotyledons</taxon>
        <taxon>Gunneridae</taxon>
        <taxon>Pentapetalae</taxon>
        <taxon>asterids</taxon>
        <taxon>campanulids</taxon>
        <taxon>Asterales</taxon>
        <taxon>Asteraceae</taxon>
        <taxon>Asteroideae</taxon>
        <taxon>Anthemideae</taxon>
        <taxon>Anthemidinae</taxon>
        <taxon>Tanacetum</taxon>
    </lineage>
</organism>
<dbReference type="InterPro" id="IPR053134">
    <property type="entry name" value="RNA-dir_DNA_polymerase"/>
</dbReference>
<reference evidence="3" key="1">
    <citation type="journal article" date="2022" name="Int. J. Mol. Sci.">
        <title>Draft Genome of Tanacetum Coccineum: Genomic Comparison of Closely Related Tanacetum-Family Plants.</title>
        <authorList>
            <person name="Yamashiro T."/>
            <person name="Shiraishi A."/>
            <person name="Nakayama K."/>
            <person name="Satake H."/>
        </authorList>
    </citation>
    <scope>NUCLEOTIDE SEQUENCE</scope>
</reference>
<dbReference type="InterPro" id="IPR000477">
    <property type="entry name" value="RT_dom"/>
</dbReference>
<comment type="caution">
    <text evidence="3">The sequence shown here is derived from an EMBL/GenBank/DDBJ whole genome shotgun (WGS) entry which is preliminary data.</text>
</comment>
<dbReference type="EMBL" id="BQNB010014338">
    <property type="protein sequence ID" value="GJT26991.1"/>
    <property type="molecule type" value="Genomic_DNA"/>
</dbReference>
<dbReference type="InterPro" id="IPR043502">
    <property type="entry name" value="DNA/RNA_pol_sf"/>
</dbReference>
<name>A0ABQ5CIT8_9ASTR</name>